<feature type="region of interest" description="Disordered" evidence="1">
    <location>
        <begin position="71"/>
        <end position="104"/>
    </location>
</feature>
<name>A0AAD3MF07_LATJO</name>
<evidence type="ECO:0000313" key="2">
    <source>
        <dbReference type="EMBL" id="GLD52370.1"/>
    </source>
</evidence>
<proteinExistence type="predicted"/>
<dbReference type="EMBL" id="BRZM01003796">
    <property type="protein sequence ID" value="GLD52371.1"/>
    <property type="molecule type" value="Genomic_DNA"/>
</dbReference>
<protein>
    <submittedName>
        <fullName evidence="2">Receptor-type tyrosine-protein phosphatase F-like isoform X1</fullName>
    </submittedName>
</protein>
<gene>
    <name evidence="2" type="ORF">AKAME5_002821500</name>
    <name evidence="3" type="ORF">AKAME5_002821600</name>
</gene>
<comment type="caution">
    <text evidence="2">The sequence shown here is derived from an EMBL/GenBank/DDBJ whole genome shotgun (WGS) entry which is preliminary data.</text>
</comment>
<accession>A0AAD3MF07</accession>
<keyword evidence="4" id="KW-1185">Reference proteome</keyword>
<feature type="non-terminal residue" evidence="2">
    <location>
        <position position="1"/>
    </location>
</feature>
<dbReference type="Proteomes" id="UP001279410">
    <property type="component" value="Unassembled WGS sequence"/>
</dbReference>
<dbReference type="EMBL" id="BRZM01003796">
    <property type="protein sequence ID" value="GLD52370.1"/>
    <property type="molecule type" value="Genomic_DNA"/>
</dbReference>
<organism evidence="2 4">
    <name type="scientific">Lates japonicus</name>
    <name type="common">Japanese lates</name>
    <dbReference type="NCBI Taxonomy" id="270547"/>
    <lineage>
        <taxon>Eukaryota</taxon>
        <taxon>Metazoa</taxon>
        <taxon>Chordata</taxon>
        <taxon>Craniata</taxon>
        <taxon>Vertebrata</taxon>
        <taxon>Euteleostomi</taxon>
        <taxon>Actinopterygii</taxon>
        <taxon>Neopterygii</taxon>
        <taxon>Teleostei</taxon>
        <taxon>Neoteleostei</taxon>
        <taxon>Acanthomorphata</taxon>
        <taxon>Carangaria</taxon>
        <taxon>Carangaria incertae sedis</taxon>
        <taxon>Centropomidae</taxon>
        <taxon>Lates</taxon>
    </lineage>
</organism>
<dbReference type="AlphaFoldDB" id="A0AAD3MF07"/>
<reference evidence="2" key="1">
    <citation type="submission" date="2022-08" db="EMBL/GenBank/DDBJ databases">
        <title>Genome sequencing of akame (Lates japonicus).</title>
        <authorList>
            <person name="Hashiguchi Y."/>
            <person name="Takahashi H."/>
        </authorList>
    </citation>
    <scope>NUCLEOTIDE SEQUENCE</scope>
    <source>
        <strain evidence="2">Kochi</strain>
    </source>
</reference>
<sequence>MAEVDRVKAVCAPPALCILTTPGFNRRPRSCLKPTLATCKWSAMRCEISTGRPDASFRPFPFAVRRLKRASPLPKDEHSGGVKDSLLANSSDPVEMRRLNYQTP</sequence>
<evidence type="ECO:0000313" key="4">
    <source>
        <dbReference type="Proteomes" id="UP001279410"/>
    </source>
</evidence>
<evidence type="ECO:0000313" key="3">
    <source>
        <dbReference type="EMBL" id="GLD52371.1"/>
    </source>
</evidence>
<evidence type="ECO:0000256" key="1">
    <source>
        <dbReference type="SAM" id="MobiDB-lite"/>
    </source>
</evidence>
<keyword evidence="2" id="KW-0675">Receptor</keyword>